<proteinExistence type="predicted"/>
<reference evidence="1" key="1">
    <citation type="submission" date="2022-06" db="EMBL/GenBank/DDBJ databases">
        <title>Sequencing the genomes of 1000 actinobacteria strains.</title>
        <authorList>
            <person name="Klenk H.-P."/>
        </authorList>
    </citation>
    <scope>NUCLEOTIDE SEQUENCE</scope>
    <source>
        <strain evidence="1">DSM 46694</strain>
    </source>
</reference>
<accession>A0A9X2GUW0</accession>
<comment type="caution">
    <text evidence="1">The sequence shown here is derived from an EMBL/GenBank/DDBJ whole genome shotgun (WGS) entry which is preliminary data.</text>
</comment>
<evidence type="ECO:0000313" key="1">
    <source>
        <dbReference type="EMBL" id="MCP2364340.1"/>
    </source>
</evidence>
<dbReference type="RefSeq" id="WP_253756712.1">
    <property type="nucleotide sequence ID" value="NZ_BAABKA010000012.1"/>
</dbReference>
<dbReference type="EMBL" id="JAMZEB010000002">
    <property type="protein sequence ID" value="MCP2364340.1"/>
    <property type="molecule type" value="Genomic_DNA"/>
</dbReference>
<dbReference type="AlphaFoldDB" id="A0A9X2GUW0"/>
<keyword evidence="2" id="KW-1185">Reference proteome</keyword>
<dbReference type="Proteomes" id="UP001139648">
    <property type="component" value="Unassembled WGS sequence"/>
</dbReference>
<gene>
    <name evidence="1" type="ORF">HD597_011360</name>
</gene>
<name>A0A9X2GUW0_9ACTN</name>
<evidence type="ECO:0000313" key="2">
    <source>
        <dbReference type="Proteomes" id="UP001139648"/>
    </source>
</evidence>
<sequence length="45" mass="4849">MVRDRGDVSVDVEELDGGVQVSVLLGRRIAGRCRLGRPGIGRDRG</sequence>
<organism evidence="1 2">
    <name type="scientific">Nonomuraea thailandensis</name>
    <dbReference type="NCBI Taxonomy" id="1188745"/>
    <lineage>
        <taxon>Bacteria</taxon>
        <taxon>Bacillati</taxon>
        <taxon>Actinomycetota</taxon>
        <taxon>Actinomycetes</taxon>
        <taxon>Streptosporangiales</taxon>
        <taxon>Streptosporangiaceae</taxon>
        <taxon>Nonomuraea</taxon>
    </lineage>
</organism>
<protein>
    <submittedName>
        <fullName evidence="1">Uncharacterized protein</fullName>
    </submittedName>
</protein>